<evidence type="ECO:0000256" key="3">
    <source>
        <dbReference type="ARBA" id="ARBA00022475"/>
    </source>
</evidence>
<sequence>MNKKQRVLLLLGLNFLAQLLAGIYASQKIADILSYQPALYGSLSWFGFPHLYFPFIWISWYFSYGKEAAWIFDTYAFNPAMYALGGAMLLGCLIIARNSKIEFVSHGSAHFATEEEIVEYSYDPDGRTGWEKLLTVLKFLKQGNFSQAFADNRHRNDNDLFCGKGVFLGRLDNGKYIRDNSKTHILICAPTRSGKGVGHIVPTLLAWEGSTIVTDIKGENWELTAGFRKHKLGNDVFMFKPTSRESCHYNPLDEIRIGTPYEMNDLQLITKILVDPTGKGGDGNNAHWVNNAWDLLQGVVLHLLYAKRFHNGNEPPRTANLSDVLDFLYDGQGSEGKESAEKAKAIKKKIEEDARLMEDYEKTTECRITSVDQALAVADNLKNDDNSSNSDTSDSASDSADNAKVYKLFSPLKQYSSSLNSFCNDDEFFDFDDGEDEFVSPSDNIQPGSLMKQIAADEEKRKALAEEMPEIKVDVNKVLLMANVDPDNVTELDEEEYKKALSEESETLSGLQKKFQTYITNFDGNNHGYRHAPDGKENDDFFVKLYPDKVNRDGLHPHVRQLFQSMVDKPDKEFGSILSTLNTALILYRNPIIVDNIRDSDFVMKDLMDCKKPISLYLVFGPGEMDVVRPLLRVVVDMLWRLNVEEMKFSDGKAEEHKHRLLLLLDEFPALGKMDGFAISEGFIAGYGMKACIITQDLNQINNIYGKDNYVVSNCQVQVYHTPSDNNSAKYLSDKLGNQTIESTSSSRNSNILPMPTSYNDSLMSRPLMYPNEVSTMDPSKLLVFCKGLAPIYCNKIRYFEDPVFLPRTKIKPPVFSDIVAPNDRCWNISDYHSLMDAKKAAEENKK</sequence>
<evidence type="ECO:0000313" key="9">
    <source>
        <dbReference type="EMBL" id="CDD09372.1"/>
    </source>
</evidence>
<name>R6XSV5_9FIRM</name>
<dbReference type="Gene3D" id="3.40.50.300">
    <property type="entry name" value="P-loop containing nucleotide triphosphate hydrolases"/>
    <property type="match status" value="1"/>
</dbReference>
<feature type="region of interest" description="Disordered" evidence="7">
    <location>
        <begin position="380"/>
        <end position="400"/>
    </location>
</feature>
<dbReference type="CDD" id="cd01127">
    <property type="entry name" value="TrwB_TraG_TraD_VirD4"/>
    <property type="match status" value="2"/>
</dbReference>
<evidence type="ECO:0000256" key="2">
    <source>
        <dbReference type="ARBA" id="ARBA00008806"/>
    </source>
</evidence>
<accession>R6XSV5</accession>
<proteinExistence type="inferred from homology"/>
<keyword evidence="3" id="KW-1003">Cell membrane</keyword>
<organism evidence="9">
    <name type="scientific">Phascolarctobacterium succinatutens CAG:287</name>
    <dbReference type="NCBI Taxonomy" id="1263101"/>
    <lineage>
        <taxon>Bacteria</taxon>
        <taxon>Bacillati</taxon>
        <taxon>Bacillota</taxon>
        <taxon>Negativicutes</taxon>
        <taxon>Acidaminococcales</taxon>
        <taxon>Acidaminococcaceae</taxon>
        <taxon>Phascolarctobacterium</taxon>
    </lineage>
</organism>
<keyword evidence="5 8" id="KW-1133">Transmembrane helix</keyword>
<dbReference type="Pfam" id="PF02534">
    <property type="entry name" value="T4SS-DNA_transf"/>
    <property type="match status" value="2"/>
</dbReference>
<evidence type="ECO:0000256" key="6">
    <source>
        <dbReference type="ARBA" id="ARBA00023136"/>
    </source>
</evidence>
<dbReference type="EMBL" id="CBGL010000003">
    <property type="protein sequence ID" value="CDD09372.1"/>
    <property type="molecule type" value="Genomic_DNA"/>
</dbReference>
<evidence type="ECO:0000256" key="8">
    <source>
        <dbReference type="SAM" id="Phobius"/>
    </source>
</evidence>
<dbReference type="RefSeq" id="WP_021720480.1">
    <property type="nucleotide sequence ID" value="NZ_FR892803.1"/>
</dbReference>
<comment type="similarity">
    <text evidence="2">Belongs to the VirD4/TraG family.</text>
</comment>
<dbReference type="HOGENOM" id="CLU_012039_0_2_9"/>
<dbReference type="SUPFAM" id="SSF52540">
    <property type="entry name" value="P-loop containing nucleoside triphosphate hydrolases"/>
    <property type="match status" value="1"/>
</dbReference>
<keyword evidence="4 8" id="KW-0812">Transmembrane</keyword>
<evidence type="ECO:0000256" key="4">
    <source>
        <dbReference type="ARBA" id="ARBA00022692"/>
    </source>
</evidence>
<dbReference type="InterPro" id="IPR003688">
    <property type="entry name" value="TraG/VirD4"/>
</dbReference>
<evidence type="ECO:0000256" key="5">
    <source>
        <dbReference type="ARBA" id="ARBA00022989"/>
    </source>
</evidence>
<dbReference type="PANTHER" id="PTHR37937">
    <property type="entry name" value="CONJUGATIVE TRANSFER: DNA TRANSPORT"/>
    <property type="match status" value="1"/>
</dbReference>
<gene>
    <name evidence="9" type="ORF">BN587_01430</name>
</gene>
<dbReference type="GO" id="GO:0005886">
    <property type="term" value="C:plasma membrane"/>
    <property type="evidence" value="ECO:0007669"/>
    <property type="project" value="UniProtKB-SubCell"/>
</dbReference>
<keyword evidence="6 8" id="KW-0472">Membrane</keyword>
<feature type="transmembrane region" description="Helical" evidence="8">
    <location>
        <begin position="75"/>
        <end position="96"/>
    </location>
</feature>
<protein>
    <submittedName>
        <fullName evidence="9">Putative plasmid transfer factor (TraG)</fullName>
    </submittedName>
</protein>
<dbReference type="InterPro" id="IPR051539">
    <property type="entry name" value="T4SS-coupling_protein"/>
</dbReference>
<evidence type="ECO:0000256" key="7">
    <source>
        <dbReference type="SAM" id="MobiDB-lite"/>
    </source>
</evidence>
<dbReference type="InterPro" id="IPR027417">
    <property type="entry name" value="P-loop_NTPase"/>
</dbReference>
<dbReference type="PANTHER" id="PTHR37937:SF1">
    <property type="entry name" value="CONJUGATIVE TRANSFER: DNA TRANSPORT"/>
    <property type="match status" value="1"/>
</dbReference>
<reference evidence="9" key="1">
    <citation type="submission" date="2012-11" db="EMBL/GenBank/DDBJ databases">
        <title>Dependencies among metagenomic species, viruses, plasmids and units of genetic variation.</title>
        <authorList>
            <person name="Nielsen H.B."/>
            <person name="Almeida M."/>
            <person name="Juncker A.S."/>
            <person name="Rasmussen S."/>
            <person name="Li J."/>
            <person name="Sunagawa S."/>
            <person name="Plichta D."/>
            <person name="Gautier L."/>
            <person name="Le Chatelier E."/>
            <person name="Peletier E."/>
            <person name="Bonde I."/>
            <person name="Nielsen T."/>
            <person name="Manichanh C."/>
            <person name="Arumugam M."/>
            <person name="Batto J."/>
            <person name="Santos M.B.Q.D."/>
            <person name="Blom N."/>
            <person name="Borruel N."/>
            <person name="Burgdorf K.S."/>
            <person name="Boumezbeur F."/>
            <person name="Casellas F."/>
            <person name="Dore J."/>
            <person name="Guarner F."/>
            <person name="Hansen T."/>
            <person name="Hildebrand F."/>
            <person name="Kaas R.S."/>
            <person name="Kennedy S."/>
            <person name="Kristiansen K."/>
            <person name="Kultima J.R."/>
            <person name="Leonard P."/>
            <person name="Levenez F."/>
            <person name="Lund O."/>
            <person name="Moumen B."/>
            <person name="Le Paslier D."/>
            <person name="Pons N."/>
            <person name="Pedersen O."/>
            <person name="Prifti E."/>
            <person name="Qin J."/>
            <person name="Raes J."/>
            <person name="Tap J."/>
            <person name="Tims S."/>
            <person name="Ussery D.W."/>
            <person name="Yamada T."/>
            <person name="MetaHit consortium"/>
            <person name="Renault P."/>
            <person name="Sicheritz-Ponten T."/>
            <person name="Bork P."/>
            <person name="Wang J."/>
            <person name="Brunak S."/>
            <person name="Ehrlich S.D."/>
        </authorList>
    </citation>
    <scope>NUCLEOTIDE SEQUENCE [LARGE SCALE GENOMIC DNA]</scope>
</reference>
<dbReference type="Proteomes" id="UP000014937">
    <property type="component" value="Unassembled WGS sequence"/>
</dbReference>
<feature type="transmembrane region" description="Helical" evidence="8">
    <location>
        <begin position="45"/>
        <end position="63"/>
    </location>
</feature>
<comment type="caution">
    <text evidence="9">The sequence shown here is derived from an EMBL/GenBank/DDBJ whole genome shotgun (WGS) entry which is preliminary data.</text>
</comment>
<feature type="compositionally biased region" description="Low complexity" evidence="7">
    <location>
        <begin position="386"/>
        <end position="400"/>
    </location>
</feature>
<dbReference type="AlphaFoldDB" id="R6XSV5"/>
<comment type="subcellular location">
    <subcellularLocation>
        <location evidence="1">Cell membrane</location>
        <topology evidence="1">Multi-pass membrane protein</topology>
    </subcellularLocation>
</comment>
<evidence type="ECO:0000256" key="1">
    <source>
        <dbReference type="ARBA" id="ARBA00004651"/>
    </source>
</evidence>